<dbReference type="InterPro" id="IPR032282">
    <property type="entry name" value="HAGH_C"/>
</dbReference>
<accession>A0AAV4C9Z8</accession>
<evidence type="ECO:0000313" key="6">
    <source>
        <dbReference type="Proteomes" id="UP000735302"/>
    </source>
</evidence>
<keyword evidence="2 5" id="KW-0378">Hydrolase</keyword>
<dbReference type="GO" id="GO:0046872">
    <property type="term" value="F:metal ion binding"/>
    <property type="evidence" value="ECO:0007669"/>
    <property type="project" value="UniProtKB-KW"/>
</dbReference>
<evidence type="ECO:0000256" key="3">
    <source>
        <dbReference type="ARBA" id="ARBA00022833"/>
    </source>
</evidence>
<dbReference type="GO" id="GO:0016787">
    <property type="term" value="F:hydrolase activity"/>
    <property type="evidence" value="ECO:0007669"/>
    <property type="project" value="UniProtKB-KW"/>
</dbReference>
<dbReference type="PANTHER" id="PTHR47526">
    <property type="entry name" value="ATP-DEPENDENT DNA HELICASE"/>
    <property type="match status" value="1"/>
</dbReference>
<keyword evidence="1" id="KW-0479">Metal-binding</keyword>
<organism evidence="5 6">
    <name type="scientific">Plakobranchus ocellatus</name>
    <dbReference type="NCBI Taxonomy" id="259542"/>
    <lineage>
        <taxon>Eukaryota</taxon>
        <taxon>Metazoa</taxon>
        <taxon>Spiralia</taxon>
        <taxon>Lophotrochozoa</taxon>
        <taxon>Mollusca</taxon>
        <taxon>Gastropoda</taxon>
        <taxon>Heterobranchia</taxon>
        <taxon>Euthyneura</taxon>
        <taxon>Panpulmonata</taxon>
        <taxon>Sacoglossa</taxon>
        <taxon>Placobranchoidea</taxon>
        <taxon>Plakobranchidae</taxon>
        <taxon>Plakobranchus</taxon>
    </lineage>
</organism>
<evidence type="ECO:0000256" key="2">
    <source>
        <dbReference type="ARBA" id="ARBA00022801"/>
    </source>
</evidence>
<dbReference type="AlphaFoldDB" id="A0AAV4C9Z8"/>
<evidence type="ECO:0000313" key="5">
    <source>
        <dbReference type="EMBL" id="GFO28215.1"/>
    </source>
</evidence>
<gene>
    <name evidence="5" type="ORF">PoB_005472000</name>
</gene>
<dbReference type="Gene3D" id="3.60.15.10">
    <property type="entry name" value="Ribonuclease Z/Hydroxyacylglutathione hydrolase-like"/>
    <property type="match status" value="1"/>
</dbReference>
<evidence type="ECO:0000256" key="1">
    <source>
        <dbReference type="ARBA" id="ARBA00022723"/>
    </source>
</evidence>
<dbReference type="InterPro" id="IPR036866">
    <property type="entry name" value="RibonucZ/Hydroxyglut_hydro"/>
</dbReference>
<evidence type="ECO:0000259" key="4">
    <source>
        <dbReference type="Pfam" id="PF16123"/>
    </source>
</evidence>
<dbReference type="EMBL" id="BLXT01006012">
    <property type="protein sequence ID" value="GFO28215.1"/>
    <property type="molecule type" value="Genomic_DNA"/>
</dbReference>
<dbReference type="Proteomes" id="UP000735302">
    <property type="component" value="Unassembled WGS sequence"/>
</dbReference>
<protein>
    <submittedName>
        <fullName evidence="5">Hydroxyacylglutathione hydrolase-like protein-like</fullName>
    </submittedName>
</protein>
<proteinExistence type="predicted"/>
<keyword evidence="3" id="KW-0862">Zinc</keyword>
<comment type="caution">
    <text evidence="5">The sequence shown here is derived from an EMBL/GenBank/DDBJ whole genome shotgun (WGS) entry which is preliminary data.</text>
</comment>
<name>A0AAV4C9Z8_9GAST</name>
<dbReference type="SUPFAM" id="SSF56281">
    <property type="entry name" value="Metallo-hydrolase/oxidoreductase"/>
    <property type="match status" value="1"/>
</dbReference>
<keyword evidence="6" id="KW-1185">Reference proteome</keyword>
<sequence>MATQADVVITDPVARKRYDHKIACIGVDPYKIKSEEWIKEVEEYPLIAYGDIFNYLVLETSAYTQESFKVYKSLGVYNQAYNGWVWNVGVYRPKATNTVVVAGKVNHSQQLSNKALSPWIHVEMDGSVKSAHCDCMAAEHPSAAKNSITERCLKVYCGHEYTVTNLKFATTVESDNAAVKARLDLAEKQRGNGEPTIPSTIKDELAFNPFMRVKEASVQNHTGESDPVKAMGVLRSKKDAFRPK</sequence>
<feature type="domain" description="Hydroxyacylglutathione hydrolase C-terminal" evidence="4">
    <location>
        <begin position="160"/>
        <end position="241"/>
    </location>
</feature>
<reference evidence="5 6" key="1">
    <citation type="journal article" date="2021" name="Elife">
        <title>Chloroplast acquisition without the gene transfer in kleptoplastic sea slugs, Plakobranchus ocellatus.</title>
        <authorList>
            <person name="Maeda T."/>
            <person name="Takahashi S."/>
            <person name="Yoshida T."/>
            <person name="Shimamura S."/>
            <person name="Takaki Y."/>
            <person name="Nagai Y."/>
            <person name="Toyoda A."/>
            <person name="Suzuki Y."/>
            <person name="Arimoto A."/>
            <person name="Ishii H."/>
            <person name="Satoh N."/>
            <person name="Nishiyama T."/>
            <person name="Hasebe M."/>
            <person name="Maruyama T."/>
            <person name="Minagawa J."/>
            <person name="Obokata J."/>
            <person name="Shigenobu S."/>
        </authorList>
    </citation>
    <scope>NUCLEOTIDE SEQUENCE [LARGE SCALE GENOMIC DNA]</scope>
</reference>
<dbReference type="Pfam" id="PF16123">
    <property type="entry name" value="HAGH_C"/>
    <property type="match status" value="1"/>
</dbReference>